<name>A0A2N0P3J6_9GLOM</name>
<feature type="domain" description="TLDc" evidence="1">
    <location>
        <begin position="101"/>
        <end position="233"/>
    </location>
</feature>
<dbReference type="Pfam" id="PF07534">
    <property type="entry name" value="TLD"/>
    <property type="match status" value="1"/>
</dbReference>
<dbReference type="EMBL" id="LLXJ01001625">
    <property type="protein sequence ID" value="PKC01390.1"/>
    <property type="molecule type" value="Genomic_DNA"/>
</dbReference>
<gene>
    <name evidence="2" type="ORF">RhiirA5_364963</name>
</gene>
<dbReference type="AlphaFoldDB" id="A0A2N0P3J6"/>
<organism evidence="2 3">
    <name type="scientific">Rhizophagus irregularis</name>
    <dbReference type="NCBI Taxonomy" id="588596"/>
    <lineage>
        <taxon>Eukaryota</taxon>
        <taxon>Fungi</taxon>
        <taxon>Fungi incertae sedis</taxon>
        <taxon>Mucoromycota</taxon>
        <taxon>Glomeromycotina</taxon>
        <taxon>Glomeromycetes</taxon>
        <taxon>Glomerales</taxon>
        <taxon>Glomeraceae</taxon>
        <taxon>Rhizophagus</taxon>
    </lineage>
</organism>
<protein>
    <recommendedName>
        <fullName evidence="1">TLDc domain-containing protein</fullName>
    </recommendedName>
</protein>
<accession>A0A2N0P3J6</accession>
<reference evidence="2 3" key="2">
    <citation type="submission" date="2017-09" db="EMBL/GenBank/DDBJ databases">
        <title>Extensive intraspecific genome diversity in a model arbuscular mycorrhizal fungus.</title>
        <authorList>
            <person name="Chen E.C."/>
            <person name="Morin E."/>
            <person name="Beaudet D."/>
            <person name="Noel J."/>
            <person name="Ndikumana S."/>
            <person name="Charron P."/>
            <person name="St-Onge C."/>
            <person name="Giorgi J."/>
            <person name="Grigoriev I.V."/>
            <person name="Roux C."/>
            <person name="Martin F.M."/>
            <person name="Corradi N."/>
        </authorList>
    </citation>
    <scope>NUCLEOTIDE SEQUENCE [LARGE SCALE GENOMIC DNA]</scope>
    <source>
        <strain evidence="2 3">A5</strain>
    </source>
</reference>
<evidence type="ECO:0000259" key="1">
    <source>
        <dbReference type="PROSITE" id="PS51886"/>
    </source>
</evidence>
<reference evidence="2 3" key="1">
    <citation type="submission" date="2016-04" db="EMBL/GenBank/DDBJ databases">
        <title>Genome analyses suggest a sexual origin of heterokaryosis in a supposedly ancient asexual fungus.</title>
        <authorList>
            <person name="Ropars J."/>
            <person name="Sedzielewska K."/>
            <person name="Noel J."/>
            <person name="Charron P."/>
            <person name="Farinelli L."/>
            <person name="Marton T."/>
            <person name="Kruger M."/>
            <person name="Pelin A."/>
            <person name="Brachmann A."/>
            <person name="Corradi N."/>
        </authorList>
    </citation>
    <scope>NUCLEOTIDE SEQUENCE [LARGE SCALE GENOMIC DNA]</scope>
    <source>
        <strain evidence="2 3">A5</strain>
    </source>
</reference>
<dbReference type="Proteomes" id="UP000232722">
    <property type="component" value="Unassembled WGS sequence"/>
</dbReference>
<comment type="caution">
    <text evidence="2">The sequence shown here is derived from an EMBL/GenBank/DDBJ whole genome shotgun (WGS) entry which is preliminary data.</text>
</comment>
<dbReference type="InterPro" id="IPR006571">
    <property type="entry name" value="TLDc_dom"/>
</dbReference>
<proteinExistence type="predicted"/>
<evidence type="ECO:0000313" key="3">
    <source>
        <dbReference type="Proteomes" id="UP000232722"/>
    </source>
</evidence>
<dbReference type="VEuPathDB" id="FungiDB:FUN_000306"/>
<sequence length="233" mass="26986">MSEIQVWKYVIKWGLAQNPELPSDPATFSKEDFNVLKSTLQQLIPFFEFTKLTPKEFSEEVLPYKKVLPKELYKDLLNIFLNSHPDSRPNDKLKIQNIDSKIITSQHAELISKWIDKLDIMDKSTSLYEFKLILRGSRDGFESKIFHEICDDRSCTITIIKVKGNNQILGGYNPIEWKSDRNYCATKDSFVFSFKNGNDISEHILSRVTNENYAIFNDHTYGPSFGCADLKII</sequence>
<feature type="non-terminal residue" evidence="2">
    <location>
        <position position="233"/>
    </location>
</feature>
<dbReference type="VEuPathDB" id="FungiDB:RhiirA1_450745"/>
<evidence type="ECO:0000313" key="2">
    <source>
        <dbReference type="EMBL" id="PKC01390.1"/>
    </source>
</evidence>
<dbReference type="PROSITE" id="PS51886">
    <property type="entry name" value="TLDC"/>
    <property type="match status" value="1"/>
</dbReference>